<proteinExistence type="predicted"/>
<sequence length="229" mass="26358">MEKSPKKCLKRRIGRSRIAFEQRQFRKLTSAGINIGLGKNFVLHTEGLYRKSGDYAVPRYRNLKRLPDSHADSQTGSIGLSWVGEKGFIGAAYSDRRDRYGLPAHSHEYDDCHADIIWQKSLINKRYLQLYPHLLTEEDIDYDNPGLSCGFHDGDGAHAHTHNGKPWIDLRNKRYELRAEWKQPFPGFEALRVHLNRNDYHHDEKAGDAVENFFNNKHTTPVSSCATNP</sequence>
<reference evidence="1" key="1">
    <citation type="submission" date="2018-06" db="EMBL/GenBank/DDBJ databases">
        <authorList>
            <consortium name="Pathogen Informatics"/>
            <person name="Doyle S."/>
        </authorList>
    </citation>
    <scope>NUCLEOTIDE SEQUENCE [LARGE SCALE GENOMIC DNA]</scope>
    <source>
        <strain evidence="1">NCTC11421</strain>
    </source>
</reference>
<gene>
    <name evidence="1" type="ORF">NCTC11421_00850</name>
</gene>
<protein>
    <submittedName>
        <fullName evidence="1">TonB-dependent receptor protein</fullName>
    </submittedName>
</protein>
<keyword evidence="1" id="KW-0675">Receptor</keyword>
<name>A0A378VX56_NEIGO</name>
<accession>A0A378VX56</accession>
<dbReference type="AlphaFoldDB" id="A0A378VX56"/>
<dbReference type="SUPFAM" id="SSF56935">
    <property type="entry name" value="Porins"/>
    <property type="match status" value="1"/>
</dbReference>
<organism evidence="1">
    <name type="scientific">Neisseria gonorrhoeae</name>
    <dbReference type="NCBI Taxonomy" id="485"/>
    <lineage>
        <taxon>Bacteria</taxon>
        <taxon>Pseudomonadati</taxon>
        <taxon>Pseudomonadota</taxon>
        <taxon>Betaproteobacteria</taxon>
        <taxon>Neisseriales</taxon>
        <taxon>Neisseriaceae</taxon>
        <taxon>Neisseria</taxon>
    </lineage>
</organism>
<dbReference type="EMBL" id="UGRI01000001">
    <property type="protein sequence ID" value="SUA20751.1"/>
    <property type="molecule type" value="Genomic_DNA"/>
</dbReference>
<evidence type="ECO:0000313" key="1">
    <source>
        <dbReference type="EMBL" id="SUA20751.1"/>
    </source>
</evidence>